<dbReference type="GO" id="GO:0016020">
    <property type="term" value="C:membrane"/>
    <property type="evidence" value="ECO:0007669"/>
    <property type="project" value="UniProtKB-SubCell"/>
</dbReference>
<dbReference type="EMBL" id="ACQT01000001">
    <property type="protein sequence ID" value="EER62364.1"/>
    <property type="molecule type" value="Genomic_DNA"/>
</dbReference>
<dbReference type="Pfam" id="PF00350">
    <property type="entry name" value="Dynamin_N"/>
    <property type="match status" value="1"/>
</dbReference>
<dbReference type="SUPFAM" id="SSF52540">
    <property type="entry name" value="P-loop containing nucleoside triphosphate hydrolases"/>
    <property type="match status" value="1"/>
</dbReference>
<dbReference type="Proteomes" id="UP000003856">
    <property type="component" value="Unassembled WGS sequence"/>
</dbReference>
<gene>
    <name evidence="7" type="ORF">AcdelDRAFT_0048</name>
</gene>
<organism evidence="7 8">
    <name type="scientific">Acidovorax delafieldii 2AN</name>
    <dbReference type="NCBI Taxonomy" id="573060"/>
    <lineage>
        <taxon>Bacteria</taxon>
        <taxon>Pseudomonadati</taxon>
        <taxon>Pseudomonadota</taxon>
        <taxon>Betaproteobacteria</taxon>
        <taxon>Burkholderiales</taxon>
        <taxon>Comamonadaceae</taxon>
        <taxon>Acidovorax</taxon>
    </lineage>
</organism>
<evidence type="ECO:0000313" key="7">
    <source>
        <dbReference type="EMBL" id="EER62364.1"/>
    </source>
</evidence>
<proteinExistence type="predicted"/>
<dbReference type="PATRIC" id="fig|573060.9.peg.5186"/>
<dbReference type="Gene3D" id="3.40.50.300">
    <property type="entry name" value="P-loop containing nucleotide triphosphate hydrolases"/>
    <property type="match status" value="1"/>
</dbReference>
<keyword evidence="8" id="KW-1185">Reference proteome</keyword>
<dbReference type="InterPro" id="IPR045063">
    <property type="entry name" value="Dynamin_N"/>
</dbReference>
<dbReference type="GO" id="GO:0005525">
    <property type="term" value="F:GTP binding"/>
    <property type="evidence" value="ECO:0007669"/>
    <property type="project" value="UniProtKB-KW"/>
</dbReference>
<protein>
    <recommendedName>
        <fullName evidence="6">Dynamin N-terminal domain-containing protein</fullName>
    </recommendedName>
</protein>
<keyword evidence="5" id="KW-0472">Membrane</keyword>
<dbReference type="GO" id="GO:0003924">
    <property type="term" value="F:GTPase activity"/>
    <property type="evidence" value="ECO:0007669"/>
    <property type="project" value="InterPro"/>
</dbReference>
<dbReference type="PANTHER" id="PTHR10465">
    <property type="entry name" value="TRANSMEMBRANE GTPASE FZO1"/>
    <property type="match status" value="1"/>
</dbReference>
<evidence type="ECO:0000256" key="2">
    <source>
        <dbReference type="ARBA" id="ARBA00022741"/>
    </source>
</evidence>
<comment type="subcellular location">
    <subcellularLocation>
        <location evidence="1">Membrane</location>
    </subcellularLocation>
</comment>
<dbReference type="PANTHER" id="PTHR10465:SF0">
    <property type="entry name" value="SARCALUMENIN"/>
    <property type="match status" value="1"/>
</dbReference>
<evidence type="ECO:0000256" key="1">
    <source>
        <dbReference type="ARBA" id="ARBA00004370"/>
    </source>
</evidence>
<sequence length="731" mass="80697">MAPDTLERQLLPALEQLGRFWVLRRRKWVHEARQGIRATDQQTARLVQEQAALTVDLERHKAALLQLQADHGELGERLRARTDAHAALTAAHAAVQGDAQALCDELGATVRNLATLQTAHSELEARHQVLTQMHAQQGSALEQQQAKHRSLLIAHAALEHNASESQRQLCEAIDESKVQQAALANLREAHQKLLLDLRQHQEWLQQETANRESLFQENKALSLHHETLIGRHDRLVSAHQAVMQQFHVMAGLLGLTPEHATGEDAPLVTKISALLEREELVRWILSAPPRATDACHLDHDPRSNLADHVTSLPSFLDWLGTRLAPALGESHLPAEEVARALGRARELEAAVAVLEDTPQLRDKFVVAVAGGFSSGKSSFITSFIQDRAVELPIGIQPVTSIPTYVMAGNSGDIRGHTYRGGEISISGELYKGLSHDFVHSLGFNLRDILPYVTVETTLRGLNHLAFVDLPGYDAAASEGACTATDGLTATDFIEGADAIVWVVGLDSNGTLPDTDLALLDKLSTGERPLHVVLNKADLRAPEQVTEVLEQLHVLLKQAQIQYVGLSAYSSELGEELQFQQQSLFETLERWDRPGKPVARVLRQFDELMDQLELAVESTCSKRASMADTLHSLRLDFQELLSHLPTEDKPRNDQEAELEAYVNPVSGVAEVKSHTETQSEDSARLACLQKDANERLSQLQSGLSGGVDQAAARRLLAQMRQEGMDYLQQRLK</sequence>
<comment type="caution">
    <text evidence="7">The sequence shown here is derived from an EMBL/GenBank/DDBJ whole genome shotgun (WGS) entry which is preliminary data.</text>
</comment>
<feature type="domain" description="Dynamin N-terminal" evidence="6">
    <location>
        <begin position="366"/>
        <end position="535"/>
    </location>
</feature>
<evidence type="ECO:0000256" key="5">
    <source>
        <dbReference type="ARBA" id="ARBA00023136"/>
    </source>
</evidence>
<dbReference type="OrthoDB" id="8541181at2"/>
<keyword evidence="4" id="KW-0342">GTP-binding</keyword>
<dbReference type="InterPro" id="IPR027094">
    <property type="entry name" value="Mitofusin_fam"/>
</dbReference>
<evidence type="ECO:0000259" key="6">
    <source>
        <dbReference type="Pfam" id="PF00350"/>
    </source>
</evidence>
<dbReference type="AlphaFoldDB" id="C5SZG8"/>
<name>C5SZG8_ACIDE</name>
<dbReference type="RefSeq" id="WP_005792673.1">
    <property type="nucleotide sequence ID" value="NZ_ACQT01000001.1"/>
</dbReference>
<evidence type="ECO:0000256" key="3">
    <source>
        <dbReference type="ARBA" id="ARBA00022801"/>
    </source>
</evidence>
<dbReference type="InterPro" id="IPR027417">
    <property type="entry name" value="P-loop_NTPase"/>
</dbReference>
<reference evidence="7 8" key="1">
    <citation type="submission" date="2009-05" db="EMBL/GenBank/DDBJ databases">
        <title>The draft genome of Acidovorax delafieldii 2AN.</title>
        <authorList>
            <consortium name="US DOE Joint Genome Institute (JGI-PGF)"/>
            <person name="Lucas S."/>
            <person name="Copeland A."/>
            <person name="Lapidus A."/>
            <person name="Glavina del Rio T."/>
            <person name="Tice H."/>
            <person name="Bruce D."/>
            <person name="Goodwin L."/>
            <person name="Pitluck S."/>
            <person name="Larimer F."/>
            <person name="Land M.L."/>
            <person name="Hauser L."/>
            <person name="Shelobolina E.S."/>
            <person name="Picardal F."/>
            <person name="Roden E."/>
            <person name="Emerson D."/>
        </authorList>
    </citation>
    <scope>NUCLEOTIDE SEQUENCE [LARGE SCALE GENOMIC DNA]</scope>
    <source>
        <strain evidence="7 8">2AN</strain>
    </source>
</reference>
<accession>C5SZG8</accession>
<evidence type="ECO:0000256" key="4">
    <source>
        <dbReference type="ARBA" id="ARBA00023134"/>
    </source>
</evidence>
<evidence type="ECO:0000313" key="8">
    <source>
        <dbReference type="Proteomes" id="UP000003856"/>
    </source>
</evidence>
<keyword evidence="3" id="KW-0378">Hydrolase</keyword>
<keyword evidence="2" id="KW-0547">Nucleotide-binding</keyword>